<evidence type="ECO:0000259" key="6">
    <source>
        <dbReference type="PROSITE" id="PS50222"/>
    </source>
</evidence>
<dbReference type="Gene3D" id="2.30.42.10">
    <property type="match status" value="1"/>
</dbReference>
<evidence type="ECO:0000256" key="2">
    <source>
        <dbReference type="ARBA" id="ARBA00022837"/>
    </source>
</evidence>
<dbReference type="InterPro" id="IPR036034">
    <property type="entry name" value="PDZ_sf"/>
</dbReference>
<dbReference type="Gene3D" id="2.60.40.150">
    <property type="entry name" value="C2 domain"/>
    <property type="match status" value="2"/>
</dbReference>
<dbReference type="AlphaFoldDB" id="A0AA36HSM5"/>
<keyword evidence="2" id="KW-0106">Calcium</keyword>
<evidence type="ECO:0000313" key="8">
    <source>
        <dbReference type="Proteomes" id="UP001178507"/>
    </source>
</evidence>
<feature type="domain" description="C2" evidence="4">
    <location>
        <begin position="544"/>
        <end position="666"/>
    </location>
</feature>
<evidence type="ECO:0000259" key="4">
    <source>
        <dbReference type="PROSITE" id="PS50004"/>
    </source>
</evidence>
<dbReference type="Proteomes" id="UP001178507">
    <property type="component" value="Unassembled WGS sequence"/>
</dbReference>
<reference evidence="7" key="1">
    <citation type="submission" date="2023-08" db="EMBL/GenBank/DDBJ databases">
        <authorList>
            <person name="Chen Y."/>
            <person name="Shah S."/>
            <person name="Dougan E. K."/>
            <person name="Thang M."/>
            <person name="Chan C."/>
        </authorList>
    </citation>
    <scope>NUCLEOTIDE SEQUENCE</scope>
</reference>
<evidence type="ECO:0008006" key="9">
    <source>
        <dbReference type="Google" id="ProtNLM"/>
    </source>
</evidence>
<dbReference type="SUPFAM" id="SSF49562">
    <property type="entry name" value="C2 domain (Calcium/lipid-binding domain, CaLB)"/>
    <property type="match status" value="2"/>
</dbReference>
<dbReference type="Pfam" id="PF00168">
    <property type="entry name" value="C2"/>
    <property type="match status" value="2"/>
</dbReference>
<feature type="region of interest" description="Disordered" evidence="3">
    <location>
        <begin position="236"/>
        <end position="263"/>
    </location>
</feature>
<dbReference type="EMBL" id="CAUJNA010000213">
    <property type="protein sequence ID" value="CAJ1373749.1"/>
    <property type="molecule type" value="Genomic_DNA"/>
</dbReference>
<evidence type="ECO:0000256" key="1">
    <source>
        <dbReference type="ARBA" id="ARBA00022723"/>
    </source>
</evidence>
<feature type="region of interest" description="Disordered" evidence="3">
    <location>
        <begin position="25"/>
        <end position="98"/>
    </location>
</feature>
<dbReference type="SUPFAM" id="SSF50156">
    <property type="entry name" value="PDZ domain-like"/>
    <property type="match status" value="1"/>
</dbReference>
<evidence type="ECO:0000259" key="5">
    <source>
        <dbReference type="PROSITE" id="PS50106"/>
    </source>
</evidence>
<dbReference type="InterPro" id="IPR001478">
    <property type="entry name" value="PDZ"/>
</dbReference>
<evidence type="ECO:0000256" key="3">
    <source>
        <dbReference type="SAM" id="MobiDB-lite"/>
    </source>
</evidence>
<dbReference type="Pfam" id="PF17820">
    <property type="entry name" value="PDZ_6"/>
    <property type="match status" value="1"/>
</dbReference>
<organism evidence="7 8">
    <name type="scientific">Effrenium voratum</name>
    <dbReference type="NCBI Taxonomy" id="2562239"/>
    <lineage>
        <taxon>Eukaryota</taxon>
        <taxon>Sar</taxon>
        <taxon>Alveolata</taxon>
        <taxon>Dinophyceae</taxon>
        <taxon>Suessiales</taxon>
        <taxon>Symbiodiniaceae</taxon>
        <taxon>Effrenium</taxon>
    </lineage>
</organism>
<keyword evidence="1" id="KW-0479">Metal-binding</keyword>
<dbReference type="InterPro" id="IPR002048">
    <property type="entry name" value="EF_hand_dom"/>
</dbReference>
<feature type="compositionally biased region" description="Basic and acidic residues" evidence="3">
    <location>
        <begin position="326"/>
        <end position="346"/>
    </location>
</feature>
<dbReference type="InterPro" id="IPR011992">
    <property type="entry name" value="EF-hand-dom_pair"/>
</dbReference>
<feature type="region of interest" description="Disordered" evidence="3">
    <location>
        <begin position="322"/>
        <end position="346"/>
    </location>
</feature>
<feature type="domain" description="PDZ" evidence="5">
    <location>
        <begin position="448"/>
        <end position="528"/>
    </location>
</feature>
<dbReference type="GO" id="GO:0005509">
    <property type="term" value="F:calcium ion binding"/>
    <property type="evidence" value="ECO:0007669"/>
    <property type="project" value="InterPro"/>
</dbReference>
<evidence type="ECO:0000313" key="7">
    <source>
        <dbReference type="EMBL" id="CAJ1373749.1"/>
    </source>
</evidence>
<name>A0AA36HSM5_9DINO</name>
<dbReference type="CDD" id="cd00030">
    <property type="entry name" value="C2"/>
    <property type="match status" value="2"/>
</dbReference>
<dbReference type="InterPro" id="IPR041489">
    <property type="entry name" value="PDZ_6"/>
</dbReference>
<protein>
    <recommendedName>
        <fullName evidence="9">Calmodulin</fullName>
    </recommendedName>
</protein>
<dbReference type="PROSITE" id="PS50222">
    <property type="entry name" value="EF_HAND_2"/>
    <property type="match status" value="1"/>
</dbReference>
<comment type="caution">
    <text evidence="7">The sequence shown here is derived from an EMBL/GenBank/DDBJ whole genome shotgun (WGS) entry which is preliminary data.</text>
</comment>
<dbReference type="SUPFAM" id="SSF47473">
    <property type="entry name" value="EF-hand"/>
    <property type="match status" value="1"/>
</dbReference>
<dbReference type="PROSITE" id="PS50106">
    <property type="entry name" value="PDZ"/>
    <property type="match status" value="1"/>
</dbReference>
<dbReference type="InterPro" id="IPR000008">
    <property type="entry name" value="C2_dom"/>
</dbReference>
<dbReference type="Gene3D" id="1.10.238.10">
    <property type="entry name" value="EF-hand"/>
    <property type="match status" value="1"/>
</dbReference>
<dbReference type="SMART" id="SM00239">
    <property type="entry name" value="C2"/>
    <property type="match status" value="2"/>
</dbReference>
<dbReference type="SMART" id="SM00228">
    <property type="entry name" value="PDZ"/>
    <property type="match status" value="1"/>
</dbReference>
<proteinExistence type="predicted"/>
<dbReference type="InterPro" id="IPR035892">
    <property type="entry name" value="C2_domain_sf"/>
</dbReference>
<gene>
    <name evidence="7" type="ORF">EVOR1521_LOCUS3487</name>
</gene>
<feature type="region of interest" description="Disordered" evidence="3">
    <location>
        <begin position="111"/>
        <end position="142"/>
    </location>
</feature>
<dbReference type="PANTHER" id="PTHR45911">
    <property type="entry name" value="C2 DOMAIN-CONTAINING PROTEIN"/>
    <property type="match status" value="1"/>
</dbReference>
<dbReference type="PROSITE" id="PS50004">
    <property type="entry name" value="C2"/>
    <property type="match status" value="2"/>
</dbReference>
<sequence>MIWAHVQKGSIATNYTPDMIQLDDFSSPEKRQREASPTPRLPTPRRSVTSPRPKQHAISPARLGHSILIDKTGMAETVGTRPGRSTPSRSTPRAEGPGWWSFTAAGFVSGERPTTTPGAARHHRISTPRTDRRDRGSGHATVGEAALRSTEGLGCTIRPDDKSLNGRVHRALQTHAALQTQAFVKSYIALTSEKRAKSKDIAQPADGKDGSHIMRIVAQVPGKAQMKLAQTLERLSVPHERRAQQRGAAQSARPELPPETPLLAQTIRRVVAGDGYHEYEGDSRLPADRQSTYVMDELTARELTSYEQRSILGVFREMVKNSGPSERLDPQRAKGDGREAAKPEEDAVRASSGAMISWAEVAKSLRGRLSNAHIQRLGVYFGLKGLKGKIRYKLYEERVGLMVSASPDRRLRIAFGLLDVGGDGVIGRRDVFAALASTKVEDTGLTEPVLAVFTAQGAYGIHFADSDTPLLLVLGVVAESPAEKQGVRPGQRLAKINGMSVERLTLPEVRSLLMNPARPLSMTFHMRQEQADAQMGIPAGIFAQKDLKRLLAALRMDFVTRRVRILVSSAKNLKSNEQHLGKFDPYCQVEVEGKPRTKWQTKALPESLDPEWKEEREIADFAPGETLKFTVRDKDFGTKEDDILGVATLPSARFVPAGFEGDLQLFQDENMKQKCSSMLRVRVHLSGEGGIGLSDFEKVFHDGEPVFLKQLQEVLTGCVQERKKNLIEPVKLKVFLLSATGLRNGETGAVKADAYCTCEIHNRAKYERLRTKVVQDSLDPVWNEKREILDYLPGEALRLAVWDSDGRGGTDEPLGSCVLASERFWPAGFDGQVQLTEEQTRREKKSTVTLRLRVTTPESHQPHQFASRGPEPSSQAFEKFEADMKELRARMPFLKEADFAWHTRVFEALRDEDWLIQRARLVASADKIFGIPVGHIAGRLFEAVSPKNQPVGVLDWAQFLERHRSKTWDAQQERIHLTFSLYDLDGDGTLSLADAISLSSEVVRLELIYGQESASMPVCEEMRWLYGLIANAADGGAYGGRLDLQVFKQLRPEPALMQVMLKCLDGLAEKKA</sequence>
<keyword evidence="8" id="KW-1185">Reference proteome</keyword>
<accession>A0AA36HSM5</accession>
<feature type="domain" description="EF-hand" evidence="6">
    <location>
        <begin position="406"/>
        <end position="441"/>
    </location>
</feature>
<feature type="domain" description="C2" evidence="4">
    <location>
        <begin position="711"/>
        <end position="836"/>
    </location>
</feature>